<evidence type="ECO:0000256" key="8">
    <source>
        <dbReference type="RuleBase" id="RU003331"/>
    </source>
</evidence>
<dbReference type="RefSeq" id="WP_283823652.1">
    <property type="nucleotide sequence ID" value="NZ_JASDAY010000022.1"/>
</dbReference>
<keyword evidence="1 6" id="KW-0808">Transferase</keyword>
<dbReference type="InterPro" id="IPR027417">
    <property type="entry name" value="P-loop_NTPase"/>
</dbReference>
<comment type="caution">
    <text evidence="10">The sequence shown here is derived from an EMBL/GenBank/DDBJ whole genome shotgun (WGS) entry which is preliminary data.</text>
</comment>
<dbReference type="PROSITE" id="PS00113">
    <property type="entry name" value="ADENYLATE_KINASE"/>
    <property type="match status" value="1"/>
</dbReference>
<evidence type="ECO:0000256" key="2">
    <source>
        <dbReference type="ARBA" id="ARBA00022727"/>
    </source>
</evidence>
<comment type="catalytic activity">
    <reaction evidence="6 8">
        <text>AMP + ATP = 2 ADP</text>
        <dbReference type="Rhea" id="RHEA:12973"/>
        <dbReference type="ChEBI" id="CHEBI:30616"/>
        <dbReference type="ChEBI" id="CHEBI:456215"/>
        <dbReference type="ChEBI" id="CHEBI:456216"/>
        <dbReference type="EC" id="2.7.4.3"/>
    </reaction>
</comment>
<comment type="similarity">
    <text evidence="6 7">Belongs to the adenylate kinase family.</text>
</comment>
<feature type="binding site" evidence="6">
    <location>
        <begin position="11"/>
        <end position="16"/>
    </location>
    <ligand>
        <name>ATP</name>
        <dbReference type="ChEBI" id="CHEBI:30616"/>
    </ligand>
</feature>
<comment type="domain">
    <text evidence="6">Consists of three domains, a large central CORE domain and two small peripheral domains, NMPbind and LID, which undergo movements during catalysis. The LID domain closes over the site of phosphoryl transfer upon ATP binding. Assembling and dissambling the active center during each catalytic cycle provides an effective means to prevent ATP hydrolysis. Some bacteria have evolved a zinc-coordinating structure that stabilizes the LID domain.</text>
</comment>
<name>A0AAJ1PSM6_9MOLU</name>
<feature type="binding site" evidence="6">
    <location>
        <position position="128"/>
    </location>
    <ligand>
        <name>ATP</name>
        <dbReference type="ChEBI" id="CHEBI:30616"/>
    </ligand>
</feature>
<dbReference type="FunFam" id="3.40.50.300:FF:000106">
    <property type="entry name" value="Adenylate kinase mitochondrial"/>
    <property type="match status" value="1"/>
</dbReference>
<evidence type="ECO:0000256" key="1">
    <source>
        <dbReference type="ARBA" id="ARBA00022679"/>
    </source>
</evidence>
<dbReference type="SUPFAM" id="SSF52540">
    <property type="entry name" value="P-loop containing nucleoside triphosphate hydrolases"/>
    <property type="match status" value="1"/>
</dbReference>
<feature type="binding site" evidence="6">
    <location>
        <position position="134"/>
    </location>
    <ligand>
        <name>Zn(2+)</name>
        <dbReference type="ChEBI" id="CHEBI:29105"/>
        <note>structural</note>
    </ligand>
</feature>
<evidence type="ECO:0000256" key="4">
    <source>
        <dbReference type="ARBA" id="ARBA00022777"/>
    </source>
</evidence>
<dbReference type="InterPro" id="IPR007862">
    <property type="entry name" value="Adenylate_kinase_lid-dom"/>
</dbReference>
<dbReference type="GO" id="GO:0005524">
    <property type="term" value="F:ATP binding"/>
    <property type="evidence" value="ECO:0007669"/>
    <property type="project" value="UniProtKB-UniRule"/>
</dbReference>
<evidence type="ECO:0000313" key="11">
    <source>
        <dbReference type="Proteomes" id="UP001224428"/>
    </source>
</evidence>
<dbReference type="CDD" id="cd01428">
    <property type="entry name" value="ADK"/>
    <property type="match status" value="1"/>
</dbReference>
<keyword evidence="6" id="KW-0479">Metal-binding</keyword>
<dbReference type="AlphaFoldDB" id="A0AAJ1PSM6"/>
<feature type="binding site" evidence="6">
    <location>
        <position position="200"/>
    </location>
    <ligand>
        <name>ATP</name>
        <dbReference type="ChEBI" id="CHEBI:30616"/>
    </ligand>
</feature>
<feature type="binding site" evidence="6">
    <location>
        <position position="37"/>
    </location>
    <ligand>
        <name>AMP</name>
        <dbReference type="ChEBI" id="CHEBI:456215"/>
    </ligand>
</feature>
<evidence type="ECO:0000256" key="3">
    <source>
        <dbReference type="ARBA" id="ARBA00022741"/>
    </source>
</evidence>
<dbReference type="InterPro" id="IPR033690">
    <property type="entry name" value="Adenylat_kinase_CS"/>
</dbReference>
<keyword evidence="6" id="KW-0862">Zinc</keyword>
<comment type="subcellular location">
    <subcellularLocation>
        <location evidence="6 8">Cytoplasm</location>
    </subcellularLocation>
</comment>
<evidence type="ECO:0000256" key="6">
    <source>
        <dbReference type="HAMAP-Rule" id="MF_00235"/>
    </source>
</evidence>
<dbReference type="GO" id="GO:0008270">
    <property type="term" value="F:zinc ion binding"/>
    <property type="evidence" value="ECO:0007669"/>
    <property type="project" value="UniProtKB-UniRule"/>
</dbReference>
<dbReference type="Gene3D" id="3.40.50.300">
    <property type="entry name" value="P-loop containing nucleotide triphosphate hydrolases"/>
    <property type="match status" value="1"/>
</dbReference>
<dbReference type="EMBL" id="JASDDP010000016">
    <property type="protein sequence ID" value="MDJ1645806.1"/>
    <property type="molecule type" value="Genomic_DNA"/>
</dbReference>
<organism evidence="10 11">
    <name type="scientific">Mycoplasma phocimorsus</name>
    <dbReference type="NCBI Taxonomy" id="3045839"/>
    <lineage>
        <taxon>Bacteria</taxon>
        <taxon>Bacillati</taxon>
        <taxon>Mycoplasmatota</taxon>
        <taxon>Mollicutes</taxon>
        <taxon>Mycoplasmataceae</taxon>
        <taxon>Mycoplasma</taxon>
    </lineage>
</organism>
<dbReference type="HAMAP" id="MF_00235">
    <property type="entry name" value="Adenylate_kinase_Adk"/>
    <property type="match status" value="1"/>
</dbReference>
<feature type="binding site" evidence="6">
    <location>
        <begin position="137"/>
        <end position="138"/>
    </location>
    <ligand>
        <name>ATP</name>
        <dbReference type="ChEBI" id="CHEBI:30616"/>
    </ligand>
</feature>
<dbReference type="InterPro" id="IPR006259">
    <property type="entry name" value="Adenyl_kin_sub"/>
</dbReference>
<feature type="binding site" evidence="6">
    <location>
        <position position="32"/>
    </location>
    <ligand>
        <name>AMP</name>
        <dbReference type="ChEBI" id="CHEBI:456215"/>
    </ligand>
</feature>
<feature type="domain" description="Adenylate kinase active site lid" evidence="9">
    <location>
        <begin position="128"/>
        <end position="163"/>
    </location>
</feature>
<dbReference type="EC" id="2.7.4.3" evidence="6 8"/>
<keyword evidence="5 6" id="KW-0067">ATP-binding</keyword>
<keyword evidence="11" id="KW-1185">Reference proteome</keyword>
<accession>A0AAJ1PSM6</accession>
<feature type="binding site" evidence="6">
    <location>
        <begin position="87"/>
        <end position="90"/>
    </location>
    <ligand>
        <name>AMP</name>
        <dbReference type="ChEBI" id="CHEBI:456215"/>
    </ligand>
</feature>
<feature type="binding site" evidence="6">
    <location>
        <begin position="58"/>
        <end position="60"/>
    </location>
    <ligand>
        <name>AMP</name>
        <dbReference type="ChEBI" id="CHEBI:456215"/>
    </ligand>
</feature>
<dbReference type="PRINTS" id="PR00094">
    <property type="entry name" value="ADENYLTKNASE"/>
</dbReference>
<protein>
    <recommendedName>
        <fullName evidence="6 8">Adenylate kinase</fullName>
        <shortName evidence="6">AK</shortName>
        <ecNumber evidence="6 8">2.7.4.3</ecNumber>
    </recommendedName>
    <alternativeName>
        <fullName evidence="6">ATP-AMP transphosphorylase</fullName>
    </alternativeName>
    <alternativeName>
        <fullName evidence="6">ATP:AMP phosphotransferase</fullName>
    </alternativeName>
    <alternativeName>
        <fullName evidence="6">Adenylate monophosphate kinase</fullName>
    </alternativeName>
</protein>
<evidence type="ECO:0000313" key="10">
    <source>
        <dbReference type="EMBL" id="MDJ1645806.1"/>
    </source>
</evidence>
<feature type="binding site" evidence="6">
    <location>
        <position position="131"/>
    </location>
    <ligand>
        <name>Zn(2+)</name>
        <dbReference type="ChEBI" id="CHEBI:29105"/>
        <note>structural</note>
    </ligand>
</feature>
<reference evidence="10" key="1">
    <citation type="submission" date="2023-05" db="EMBL/GenBank/DDBJ databases">
        <title>Mycoplasma phocimorsus sp. nov., isolated from Scandinavian patients with seal finger or septic arthritis after contact with seals.</title>
        <authorList>
            <person name="Skafte-Holm A."/>
            <person name="Pedersen T.R."/>
            <person name="Froelund M."/>
            <person name="Stegger M."/>
            <person name="Qvortrup K."/>
            <person name="Michaels D.L."/>
            <person name="Brown D.R."/>
            <person name="Jensen J.S."/>
        </authorList>
    </citation>
    <scope>NUCLEOTIDE SEQUENCE</scope>
    <source>
        <strain evidence="10">M5725</strain>
    </source>
</reference>
<comment type="subunit">
    <text evidence="6 8">Monomer.</text>
</comment>
<dbReference type="Pfam" id="PF05191">
    <property type="entry name" value="ADK_lid"/>
    <property type="match status" value="1"/>
</dbReference>
<proteinExistence type="inferred from homology"/>
<dbReference type="GO" id="GO:0004017">
    <property type="term" value="F:AMP kinase activity"/>
    <property type="evidence" value="ECO:0007669"/>
    <property type="project" value="UniProtKB-UniRule"/>
</dbReference>
<comment type="pathway">
    <text evidence="6">Purine metabolism; AMP biosynthesis via salvage pathway; AMP from ADP: step 1/1.</text>
</comment>
<keyword evidence="3 6" id="KW-0547">Nucleotide-binding</keyword>
<feature type="region of interest" description="LID" evidence="6">
    <location>
        <begin position="127"/>
        <end position="164"/>
    </location>
</feature>
<comment type="function">
    <text evidence="6">Catalyzes the reversible transfer of the terminal phosphate group between ATP and AMP. Plays an important role in cellular energy homeostasis and in adenine nucleotide metabolism.</text>
</comment>
<feature type="binding site" evidence="6">
    <location>
        <position position="151"/>
    </location>
    <ligand>
        <name>Zn(2+)</name>
        <dbReference type="ChEBI" id="CHEBI:29105"/>
        <note>structural</note>
    </ligand>
</feature>
<dbReference type="GO" id="GO:0005737">
    <property type="term" value="C:cytoplasm"/>
    <property type="evidence" value="ECO:0007669"/>
    <property type="project" value="UniProtKB-SubCell"/>
</dbReference>
<evidence type="ECO:0000256" key="7">
    <source>
        <dbReference type="RuleBase" id="RU003330"/>
    </source>
</evidence>
<keyword evidence="2 6" id="KW-0545">Nucleotide biosynthesis</keyword>
<feature type="binding site" evidence="6">
    <location>
        <position position="154"/>
    </location>
    <ligand>
        <name>Zn(2+)</name>
        <dbReference type="ChEBI" id="CHEBI:29105"/>
        <note>structural</note>
    </ligand>
</feature>
<feature type="binding site" evidence="6">
    <location>
        <position position="172"/>
    </location>
    <ligand>
        <name>AMP</name>
        <dbReference type="ChEBI" id="CHEBI:456215"/>
    </ligand>
</feature>
<keyword evidence="6" id="KW-0963">Cytoplasm</keyword>
<feature type="region of interest" description="NMP" evidence="6">
    <location>
        <begin position="31"/>
        <end position="60"/>
    </location>
</feature>
<dbReference type="GO" id="GO:0044209">
    <property type="term" value="P:AMP salvage"/>
    <property type="evidence" value="ECO:0007669"/>
    <property type="project" value="UniProtKB-UniRule"/>
</dbReference>
<sequence length="215" mass="24068">MINLIFLGAPGVGKGTAANLLAQEIDAVHLSTGNLFRQEIASNSQLGLAIKQIVETGDYVSDDITNEVVFKKTFQLTKNKKSFILDGYPRTLNQSVYLSSLEQHGININFVILLIAPDDVILNRLSGRRTCPKCGRSYHIEFSPSKNGELCEKDNTKLIQRSDDSVDAIKTRLQIYKELTLPLVEYYKNNNKLVTIDSNQPVTDVIKNIRKVLDI</sequence>
<gene>
    <name evidence="6" type="primary">adk</name>
    <name evidence="10" type="ORF">QLQ80_01725</name>
</gene>
<feature type="binding site" evidence="6">
    <location>
        <position position="161"/>
    </location>
    <ligand>
        <name>AMP</name>
        <dbReference type="ChEBI" id="CHEBI:456215"/>
    </ligand>
</feature>
<dbReference type="InterPro" id="IPR000850">
    <property type="entry name" value="Adenylat/UMP-CMP_kin"/>
</dbReference>
<dbReference type="NCBIfam" id="TIGR01351">
    <property type="entry name" value="adk"/>
    <property type="match status" value="1"/>
</dbReference>
<evidence type="ECO:0000256" key="5">
    <source>
        <dbReference type="ARBA" id="ARBA00022840"/>
    </source>
</evidence>
<dbReference type="Proteomes" id="UP001224428">
    <property type="component" value="Unassembled WGS sequence"/>
</dbReference>
<keyword evidence="4 6" id="KW-0418">Kinase</keyword>
<feature type="binding site" evidence="6">
    <location>
        <position position="94"/>
    </location>
    <ligand>
        <name>AMP</name>
        <dbReference type="ChEBI" id="CHEBI:456215"/>
    </ligand>
</feature>
<dbReference type="PANTHER" id="PTHR23359">
    <property type="entry name" value="NUCLEOTIDE KINASE"/>
    <property type="match status" value="1"/>
</dbReference>
<evidence type="ECO:0000259" key="9">
    <source>
        <dbReference type="Pfam" id="PF05191"/>
    </source>
</evidence>
<dbReference type="Pfam" id="PF00406">
    <property type="entry name" value="ADK"/>
    <property type="match status" value="1"/>
</dbReference>